<evidence type="ECO:0000313" key="1">
    <source>
        <dbReference type="EMBL" id="KAH3675599.1"/>
    </source>
</evidence>
<comment type="caution">
    <text evidence="1">The sequence shown here is derived from an EMBL/GenBank/DDBJ whole genome shotgun (WGS) entry which is preliminary data.</text>
</comment>
<organism evidence="1 2">
    <name type="scientific">Wickerhamomyces pijperi</name>
    <name type="common">Yeast</name>
    <name type="synonym">Pichia pijperi</name>
    <dbReference type="NCBI Taxonomy" id="599730"/>
    <lineage>
        <taxon>Eukaryota</taxon>
        <taxon>Fungi</taxon>
        <taxon>Dikarya</taxon>
        <taxon>Ascomycota</taxon>
        <taxon>Saccharomycotina</taxon>
        <taxon>Saccharomycetes</taxon>
        <taxon>Phaffomycetales</taxon>
        <taxon>Wickerhamomycetaceae</taxon>
        <taxon>Wickerhamomyces</taxon>
    </lineage>
</organism>
<name>A0A9P8PQQ3_WICPI</name>
<evidence type="ECO:0000313" key="2">
    <source>
        <dbReference type="Proteomes" id="UP000774326"/>
    </source>
</evidence>
<dbReference type="Proteomes" id="UP000774326">
    <property type="component" value="Unassembled WGS sequence"/>
</dbReference>
<reference evidence="1" key="1">
    <citation type="journal article" date="2021" name="Open Biol.">
        <title>Shared evolutionary footprints suggest mitochondrial oxidative damage underlies multiple complex I losses in fungi.</title>
        <authorList>
            <person name="Schikora-Tamarit M.A."/>
            <person name="Marcet-Houben M."/>
            <person name="Nosek J."/>
            <person name="Gabaldon T."/>
        </authorList>
    </citation>
    <scope>NUCLEOTIDE SEQUENCE</scope>
    <source>
        <strain evidence="1">CBS2887</strain>
    </source>
</reference>
<keyword evidence="2" id="KW-1185">Reference proteome</keyword>
<sequence length="204" mass="21742">MEEIVITKIEVLSALRCNSPIPERTICPVSSSLAYFKLGSSFINKPKASSTPLLSPVVLGSTEILNTGGGTAIGFTVMLSSLDCSFFFCVWDRTVSPVFKLSFTMTPMLPALISDTSSGLSACMINSFPILIGDPLTYIVELLVNLPEYTLTKTIKPLIGSVMTLKAKATVSLSLPLITKFPSLTNSTLVLPLTSGIRSAGEGR</sequence>
<proteinExistence type="predicted"/>
<dbReference type="AlphaFoldDB" id="A0A9P8PQQ3"/>
<reference evidence="1" key="2">
    <citation type="submission" date="2021-01" db="EMBL/GenBank/DDBJ databases">
        <authorList>
            <person name="Schikora-Tamarit M.A."/>
        </authorList>
    </citation>
    <scope>NUCLEOTIDE SEQUENCE</scope>
    <source>
        <strain evidence="1">CBS2887</strain>
    </source>
</reference>
<protein>
    <submittedName>
        <fullName evidence="1">Uncharacterized protein</fullName>
    </submittedName>
</protein>
<dbReference type="EMBL" id="JAEUBG010005398">
    <property type="protein sequence ID" value="KAH3675599.1"/>
    <property type="molecule type" value="Genomic_DNA"/>
</dbReference>
<gene>
    <name evidence="1" type="ORF">WICPIJ_009336</name>
</gene>
<accession>A0A9P8PQQ3</accession>